<organism evidence="1 2">
    <name type="scientific">Persea americana</name>
    <name type="common">Avocado</name>
    <dbReference type="NCBI Taxonomy" id="3435"/>
    <lineage>
        <taxon>Eukaryota</taxon>
        <taxon>Viridiplantae</taxon>
        <taxon>Streptophyta</taxon>
        <taxon>Embryophyta</taxon>
        <taxon>Tracheophyta</taxon>
        <taxon>Spermatophyta</taxon>
        <taxon>Magnoliopsida</taxon>
        <taxon>Magnoliidae</taxon>
        <taxon>Laurales</taxon>
        <taxon>Lauraceae</taxon>
        <taxon>Persea</taxon>
    </lineage>
</organism>
<keyword evidence="2" id="KW-1185">Reference proteome</keyword>
<sequence>MMEKVRLVSAATDDVITANESDNSVAQVLADEEFEFSKDVLDSYLDKQSGVNTSIRFPLVAEWAIEDGLCGDDNTSKTCGTNTWCQNTSSSESGYHCFCKLDCEGNPYLNDTAGCRNGDAPFPSIPVALAGGVVLAATLGASSFSYGSWAQKKAVIKLTSQFLQELQNTGDLSSPDIPVDPDTDPSSFDGDGGPDTNPDDPDTGDGGPDTNPEDPNSGDNNPKDYSQQDLKKAIKLYQKDRRIAIWASRSRVASAVLPGQAAVEIRKYTVQERDKLRDFVLGV</sequence>
<comment type="caution">
    <text evidence="1">The sequence shown here is derived from an EMBL/GenBank/DDBJ whole genome shotgun (WGS) entry which is preliminary data.</text>
</comment>
<gene>
    <name evidence="1" type="ORF">MRB53_005406</name>
</gene>
<dbReference type="Proteomes" id="UP001234297">
    <property type="component" value="Chromosome 2"/>
</dbReference>
<name>A0ACC2MDG1_PERAE</name>
<reference evidence="1 2" key="1">
    <citation type="journal article" date="2022" name="Hortic Res">
        <title>A haplotype resolved chromosomal level avocado genome allows analysis of novel avocado genes.</title>
        <authorList>
            <person name="Nath O."/>
            <person name="Fletcher S.J."/>
            <person name="Hayward A."/>
            <person name="Shaw L.M."/>
            <person name="Masouleh A.K."/>
            <person name="Furtado A."/>
            <person name="Henry R.J."/>
            <person name="Mitter N."/>
        </authorList>
    </citation>
    <scope>NUCLEOTIDE SEQUENCE [LARGE SCALE GENOMIC DNA]</scope>
    <source>
        <strain evidence="2">cv. Hass</strain>
    </source>
</reference>
<dbReference type="EMBL" id="CM056810">
    <property type="protein sequence ID" value="KAJ8643658.1"/>
    <property type="molecule type" value="Genomic_DNA"/>
</dbReference>
<proteinExistence type="predicted"/>
<protein>
    <submittedName>
        <fullName evidence="1">Uncharacterized protein</fullName>
    </submittedName>
</protein>
<evidence type="ECO:0000313" key="2">
    <source>
        <dbReference type="Proteomes" id="UP001234297"/>
    </source>
</evidence>
<accession>A0ACC2MDG1</accession>
<evidence type="ECO:0000313" key="1">
    <source>
        <dbReference type="EMBL" id="KAJ8643658.1"/>
    </source>
</evidence>